<evidence type="ECO:0000313" key="2">
    <source>
        <dbReference type="EMBL" id="AIO30891.1"/>
    </source>
</evidence>
<sequence>MSATFPHLLGAPKRDTRDNARPKGATDLSDQRPSQKLIAKRSASLGPERPVR</sequence>
<feature type="compositionally biased region" description="Basic and acidic residues" evidence="1">
    <location>
        <begin position="12"/>
        <end position="21"/>
    </location>
</feature>
<dbReference type="KEGG" id="bcen:DM39_7126"/>
<dbReference type="AlphaFoldDB" id="A0AAN0VKR2"/>
<dbReference type="EMBL" id="CP007782">
    <property type="protein sequence ID" value="AIO30891.1"/>
    <property type="molecule type" value="Genomic_DNA"/>
</dbReference>
<feature type="region of interest" description="Disordered" evidence="1">
    <location>
        <begin position="1"/>
        <end position="52"/>
    </location>
</feature>
<reference evidence="2 3" key="1">
    <citation type="submission" date="2014-05" db="EMBL/GenBank/DDBJ databases">
        <authorList>
            <person name="Bishop-Lilly K.A."/>
            <person name="Broomall S.M."/>
            <person name="Chain P.S."/>
            <person name="Chertkov O."/>
            <person name="Coyne S.R."/>
            <person name="Daligault H.E."/>
            <person name="Davenport K.W."/>
            <person name="Erkkila T."/>
            <person name="Frey K.G."/>
            <person name="Gibbons H.S."/>
            <person name="Gu W."/>
            <person name="Jaissle J."/>
            <person name="Johnson S.L."/>
            <person name="Koroleva G.I."/>
            <person name="Ladner J.T."/>
            <person name="Lo C.-C."/>
            <person name="Minogue T.D."/>
            <person name="Munk C."/>
            <person name="Palacios G.F."/>
            <person name="Redden C.L."/>
            <person name="Rosenzweig C.N."/>
            <person name="Scholz M.B."/>
            <person name="Teshima H."/>
            <person name="Xu Y."/>
        </authorList>
    </citation>
    <scope>NUCLEOTIDE SEQUENCE [LARGE SCALE GENOMIC DNA]</scope>
    <source>
        <strain evidence="2 3">DDS 22E-1</strain>
    </source>
</reference>
<evidence type="ECO:0000313" key="3">
    <source>
        <dbReference type="Proteomes" id="UP000029413"/>
    </source>
</evidence>
<proteinExistence type="predicted"/>
<gene>
    <name evidence="2" type="ORF">DM39_7126</name>
</gene>
<dbReference type="Proteomes" id="UP000029413">
    <property type="component" value="Chromosome 3"/>
</dbReference>
<name>A0AAN0VKR2_9BURK</name>
<organism evidence="2 3">
    <name type="scientific">Burkholderia cenocepacia</name>
    <dbReference type="NCBI Taxonomy" id="95486"/>
    <lineage>
        <taxon>Bacteria</taxon>
        <taxon>Pseudomonadati</taxon>
        <taxon>Pseudomonadota</taxon>
        <taxon>Betaproteobacteria</taxon>
        <taxon>Burkholderiales</taxon>
        <taxon>Burkholderiaceae</taxon>
        <taxon>Burkholderia</taxon>
        <taxon>Burkholderia cepacia complex</taxon>
    </lineage>
</organism>
<protein>
    <submittedName>
        <fullName evidence="2">Uncharacterized protein</fullName>
    </submittedName>
</protein>
<accession>A0AAN0VKR2</accession>
<keyword evidence="3" id="KW-1185">Reference proteome</keyword>
<evidence type="ECO:0000256" key="1">
    <source>
        <dbReference type="SAM" id="MobiDB-lite"/>
    </source>
</evidence>